<reference evidence="1" key="1">
    <citation type="submission" date="2019-12" db="EMBL/GenBank/DDBJ databases">
        <title>Genome sequencing and annotation of Brassica cretica.</title>
        <authorList>
            <person name="Studholme D.J."/>
            <person name="Sarris P."/>
        </authorList>
    </citation>
    <scope>NUCLEOTIDE SEQUENCE</scope>
    <source>
        <strain evidence="1">PFS-109/04</strain>
        <tissue evidence="1">Leaf</tissue>
    </source>
</reference>
<dbReference type="EMBL" id="QGKX02000088">
    <property type="protein sequence ID" value="KAF3585671.1"/>
    <property type="molecule type" value="Genomic_DNA"/>
</dbReference>
<gene>
    <name evidence="1" type="ORF">F2Q69_00029927</name>
</gene>
<accession>A0A8S9RWI5</accession>
<organism evidence="1 2">
    <name type="scientific">Brassica cretica</name>
    <name type="common">Mustard</name>
    <dbReference type="NCBI Taxonomy" id="69181"/>
    <lineage>
        <taxon>Eukaryota</taxon>
        <taxon>Viridiplantae</taxon>
        <taxon>Streptophyta</taxon>
        <taxon>Embryophyta</taxon>
        <taxon>Tracheophyta</taxon>
        <taxon>Spermatophyta</taxon>
        <taxon>Magnoliopsida</taxon>
        <taxon>eudicotyledons</taxon>
        <taxon>Gunneridae</taxon>
        <taxon>Pentapetalae</taxon>
        <taxon>rosids</taxon>
        <taxon>malvids</taxon>
        <taxon>Brassicales</taxon>
        <taxon>Brassicaceae</taxon>
        <taxon>Brassiceae</taxon>
        <taxon>Brassica</taxon>
    </lineage>
</organism>
<protein>
    <submittedName>
        <fullName evidence="1">Uncharacterized protein</fullName>
    </submittedName>
</protein>
<proteinExistence type="predicted"/>
<dbReference type="Proteomes" id="UP000712600">
    <property type="component" value="Unassembled WGS sequence"/>
</dbReference>
<comment type="caution">
    <text evidence="1">The sequence shown here is derived from an EMBL/GenBank/DDBJ whole genome shotgun (WGS) entry which is preliminary data.</text>
</comment>
<sequence>MEVRPVLYRYRGGSSEPFCLFGRRFQTLRDVVYKLRLGGIARLMCYSRDDLRSPGIRGNKENLTFFGSSSMVENGNQFQRILKDGLAECAGFSGRAKLVCIAEEENATWRIKSKVKKVVVVAF</sequence>
<dbReference type="AlphaFoldDB" id="A0A8S9RWI5"/>
<name>A0A8S9RWI5_BRACR</name>
<evidence type="ECO:0000313" key="2">
    <source>
        <dbReference type="Proteomes" id="UP000712600"/>
    </source>
</evidence>
<evidence type="ECO:0000313" key="1">
    <source>
        <dbReference type="EMBL" id="KAF3585671.1"/>
    </source>
</evidence>